<evidence type="ECO:0000313" key="3">
    <source>
        <dbReference type="Proteomes" id="UP000008372"/>
    </source>
</evidence>
<reference evidence="2 3" key="1">
    <citation type="journal article" date="2014" name="Environ. Microbiol.">
        <title>Comparative genomics of the marine bacterial genus Glaciecola reveals the high degree of genomic diversity and genomic characteristic for cold adaptation.</title>
        <authorList>
            <person name="Qin Q.L."/>
            <person name="Xie B.B."/>
            <person name="Yu Y."/>
            <person name="Shu Y.L."/>
            <person name="Rong J.C."/>
            <person name="Zhang Y.J."/>
            <person name="Zhao D.L."/>
            <person name="Chen X.L."/>
            <person name="Zhang X.Y."/>
            <person name="Chen B."/>
            <person name="Zhou B.C."/>
            <person name="Zhang Y.Z."/>
        </authorList>
    </citation>
    <scope>NUCLEOTIDE SEQUENCE [LARGE SCALE GENOMIC DNA]</scope>
    <source>
        <strain evidence="2 3">NO2</strain>
    </source>
</reference>
<name>A0ABQ0IEK3_9ALTE</name>
<organism evidence="2 3">
    <name type="scientific">Paraglaciecola agarilytica NO2</name>
    <dbReference type="NCBI Taxonomy" id="1125747"/>
    <lineage>
        <taxon>Bacteria</taxon>
        <taxon>Pseudomonadati</taxon>
        <taxon>Pseudomonadota</taxon>
        <taxon>Gammaproteobacteria</taxon>
        <taxon>Alteromonadales</taxon>
        <taxon>Alteromonadaceae</taxon>
        <taxon>Paraglaciecola</taxon>
    </lineage>
</organism>
<proteinExistence type="predicted"/>
<protein>
    <recommendedName>
        <fullName evidence="4">Porin domain-containing protein</fullName>
    </recommendedName>
</protein>
<evidence type="ECO:0008006" key="4">
    <source>
        <dbReference type="Google" id="ProtNLM"/>
    </source>
</evidence>
<evidence type="ECO:0000256" key="1">
    <source>
        <dbReference type="SAM" id="SignalP"/>
    </source>
</evidence>
<gene>
    <name evidence="2" type="ORF">GAGA_4999</name>
</gene>
<dbReference type="InterPro" id="IPR023614">
    <property type="entry name" value="Porin_dom_sf"/>
</dbReference>
<accession>A0ABQ0IEK3</accession>
<keyword evidence="3" id="KW-1185">Reference proteome</keyword>
<evidence type="ECO:0000313" key="2">
    <source>
        <dbReference type="EMBL" id="GAC07822.1"/>
    </source>
</evidence>
<dbReference type="SUPFAM" id="SSF56935">
    <property type="entry name" value="Porins"/>
    <property type="match status" value="1"/>
</dbReference>
<comment type="caution">
    <text evidence="2">The sequence shown here is derived from an EMBL/GenBank/DDBJ whole genome shotgun (WGS) entry which is preliminary data.</text>
</comment>
<feature type="chain" id="PRO_5045119439" description="Porin domain-containing protein" evidence="1">
    <location>
        <begin position="26"/>
        <end position="402"/>
    </location>
</feature>
<sequence length="402" mass="43516">MKIKFKKLKVASAILTSFISSQALAAETSKIQFSGAVMQSWQAGMEVDGAAANPANAESDSGFHRLRFALNVNAQVSERVSIFAELAEEPNDWNNGSAAISQDLAWIQFDMTDSLGLRLGNLISTTQTFLRYSDGAAVQANPFVGNGLVDMITAEEGVWVYGVHDVSNDTNITWDAVVSTPDFFADFSDGRGYNYGLRGTLNFANGLSFGAGTFKTNHDIEAVRGKAFGSAIGLGDGDNYQFASTPVSARGTHTLIIPGVDAFIWQADVQYKIDNFMVHALYGNASDDYSWANGQGSLQTDYVEQESEMSFWSIEGKYDLTSSAYIAVRYQESTNDSEGIETENDATRLQIGAGWWMNDSTLFKVEYVNQEEDQFSGGGATDFGAAGGAEWDGIIAEASVTF</sequence>
<dbReference type="EMBL" id="BAEK01000094">
    <property type="protein sequence ID" value="GAC07822.1"/>
    <property type="molecule type" value="Genomic_DNA"/>
</dbReference>
<dbReference type="Proteomes" id="UP000008372">
    <property type="component" value="Unassembled WGS sequence"/>
</dbReference>
<feature type="signal peptide" evidence="1">
    <location>
        <begin position="1"/>
        <end position="25"/>
    </location>
</feature>
<keyword evidence="1" id="KW-0732">Signal</keyword>
<dbReference type="RefSeq" id="WP_008306721.1">
    <property type="nucleotide sequence ID" value="NZ_BAEK01000094.1"/>
</dbReference>
<dbReference type="Gene3D" id="2.40.160.10">
    <property type="entry name" value="Porin"/>
    <property type="match status" value="1"/>
</dbReference>